<dbReference type="RefSeq" id="WP_338252452.1">
    <property type="nucleotide sequence ID" value="NZ_BSRI01000002.1"/>
</dbReference>
<evidence type="ECO:0000313" key="1">
    <source>
        <dbReference type="EMBL" id="GLV56825.1"/>
    </source>
</evidence>
<name>A0ABQ6FSZ9_9CHLR</name>
<proteinExistence type="predicted"/>
<organism evidence="1 2">
    <name type="scientific">Dictyobacter halimunensis</name>
    <dbReference type="NCBI Taxonomy" id="3026934"/>
    <lineage>
        <taxon>Bacteria</taxon>
        <taxon>Bacillati</taxon>
        <taxon>Chloroflexota</taxon>
        <taxon>Ktedonobacteria</taxon>
        <taxon>Ktedonobacterales</taxon>
        <taxon>Dictyobacteraceae</taxon>
        <taxon>Dictyobacter</taxon>
    </lineage>
</organism>
<evidence type="ECO:0000313" key="2">
    <source>
        <dbReference type="Proteomes" id="UP001344906"/>
    </source>
</evidence>
<gene>
    <name evidence="1" type="ORF">KDH_36640</name>
</gene>
<dbReference type="Proteomes" id="UP001344906">
    <property type="component" value="Unassembled WGS sequence"/>
</dbReference>
<protein>
    <submittedName>
        <fullName evidence="1">Uncharacterized protein</fullName>
    </submittedName>
</protein>
<reference evidence="1 2" key="1">
    <citation type="submission" date="2023-02" db="EMBL/GenBank/DDBJ databases">
        <title>Dictyobacter halimunensis sp. nov., a new member of the class Ktedonobacteria from forest soil in a geothermal area.</title>
        <authorList>
            <person name="Rachmania M.K."/>
            <person name="Ningsih F."/>
            <person name="Sakai Y."/>
            <person name="Yabe S."/>
            <person name="Yokota A."/>
            <person name="Sjamsuridzal W."/>
        </authorList>
    </citation>
    <scope>NUCLEOTIDE SEQUENCE [LARGE SCALE GENOMIC DNA]</scope>
    <source>
        <strain evidence="1 2">S3.2.2.5</strain>
    </source>
</reference>
<comment type="caution">
    <text evidence="1">The sequence shown here is derived from an EMBL/GenBank/DDBJ whole genome shotgun (WGS) entry which is preliminary data.</text>
</comment>
<accession>A0ABQ6FSZ9</accession>
<dbReference type="EMBL" id="BSRI01000002">
    <property type="protein sequence ID" value="GLV56825.1"/>
    <property type="molecule type" value="Genomic_DNA"/>
</dbReference>
<keyword evidence="2" id="KW-1185">Reference proteome</keyword>
<sequence length="113" mass="12588">MELNFRGTWKDVNSRESLTSDEHALHSESSIGTLELADEALTTINGAFGPLFQGNLLGIYTGYGCNYDNDWDGDGGYGDRRFDGWYGNRRSDGWYGNRRFGGWYGGGYPSCGF</sequence>